<evidence type="ECO:0000256" key="1">
    <source>
        <dbReference type="SAM" id="MobiDB-lite"/>
    </source>
</evidence>
<dbReference type="AlphaFoldDB" id="A0A074W3C2"/>
<evidence type="ECO:0000313" key="2">
    <source>
        <dbReference type="EMBL" id="KEQ64427.1"/>
    </source>
</evidence>
<keyword evidence="3" id="KW-1185">Reference proteome</keyword>
<feature type="compositionally biased region" description="Low complexity" evidence="1">
    <location>
        <begin position="195"/>
        <end position="204"/>
    </location>
</feature>
<accession>A0A074W3C2</accession>
<reference evidence="2 3" key="1">
    <citation type="journal article" date="2014" name="BMC Genomics">
        <title>Genome sequencing of four Aureobasidium pullulans varieties: biotechnological potential, stress tolerance, and description of new species.</title>
        <authorList>
            <person name="Gostin Ar C."/>
            <person name="Ohm R.A."/>
            <person name="Kogej T."/>
            <person name="Sonjak S."/>
            <person name="Turk M."/>
            <person name="Zajc J."/>
            <person name="Zalar P."/>
            <person name="Grube M."/>
            <person name="Sun H."/>
            <person name="Han J."/>
            <person name="Sharma A."/>
            <person name="Chiniquy J."/>
            <person name="Ngan C.Y."/>
            <person name="Lipzen A."/>
            <person name="Barry K."/>
            <person name="Grigoriev I.V."/>
            <person name="Gunde-Cimerman N."/>
        </authorList>
    </citation>
    <scope>NUCLEOTIDE SEQUENCE [LARGE SCALE GENOMIC DNA]</scope>
    <source>
        <strain evidence="2 3">CBS 110374</strain>
    </source>
</reference>
<evidence type="ECO:0000313" key="3">
    <source>
        <dbReference type="Proteomes" id="UP000030672"/>
    </source>
</evidence>
<feature type="region of interest" description="Disordered" evidence="1">
    <location>
        <begin position="241"/>
        <end position="260"/>
    </location>
</feature>
<dbReference type="EMBL" id="KL584829">
    <property type="protein sequence ID" value="KEQ64427.1"/>
    <property type="molecule type" value="Genomic_DNA"/>
</dbReference>
<dbReference type="Proteomes" id="UP000030672">
    <property type="component" value="Unassembled WGS sequence"/>
</dbReference>
<dbReference type="HOGENOM" id="CLU_745922_0_0_1"/>
<dbReference type="GeneID" id="63921293"/>
<sequence length="371" mass="40120">MNVRKLLESIPQIQRAYETESDSGCSLRARKKHDRHDGSAVMIFKVSGAGRKKRPCGMLNCPPCGALWRMFLDDLESKVPDFVSDQPSASSARKAMCASSAASTTGSTTSTLTELTEMSEISRELLGRDMESGLLTPASTSSSVTLDYSPAEKLTPTKSSKGEHKSYGVPSPASSVTLADFNEDSTSLMDDHAQDSSSMSTLTDLTEHSHGSSVGVRSATSVAASSSAISTLTDFSEVQSSSSLSAPSSSLSSIPPTLSTATTITSPTYKRVKVQKRRRMIEMSDGSSWIPPTLERVQAYITSQGERRLPRSVRGVVAFHALRGSRVGLKYESAIMKVDRKVGKKSETREELLAFREKLLVHEDDDEDMEG</sequence>
<protein>
    <submittedName>
        <fullName evidence="2">Uncharacterized protein</fullName>
    </submittedName>
</protein>
<feature type="region of interest" description="Disordered" evidence="1">
    <location>
        <begin position="133"/>
        <end position="213"/>
    </location>
</feature>
<dbReference type="RefSeq" id="XP_040881450.1">
    <property type="nucleotide sequence ID" value="XM_041027920.1"/>
</dbReference>
<feature type="compositionally biased region" description="Polar residues" evidence="1">
    <location>
        <begin position="137"/>
        <end position="146"/>
    </location>
</feature>
<organism evidence="2 3">
    <name type="scientific">Aureobasidium melanogenum (strain CBS 110374)</name>
    <name type="common">Aureobasidium pullulans var. melanogenum</name>
    <dbReference type="NCBI Taxonomy" id="1043003"/>
    <lineage>
        <taxon>Eukaryota</taxon>
        <taxon>Fungi</taxon>
        <taxon>Dikarya</taxon>
        <taxon>Ascomycota</taxon>
        <taxon>Pezizomycotina</taxon>
        <taxon>Dothideomycetes</taxon>
        <taxon>Dothideomycetidae</taxon>
        <taxon>Dothideales</taxon>
        <taxon>Saccotheciaceae</taxon>
        <taxon>Aureobasidium</taxon>
    </lineage>
</organism>
<gene>
    <name evidence="2" type="ORF">M437DRAFT_83362</name>
</gene>
<proteinExistence type="predicted"/>
<name>A0A074W3C2_AURM1</name>